<comment type="subcellular location">
    <subcellularLocation>
        <location evidence="1">Nucleus</location>
    </subcellularLocation>
</comment>
<evidence type="ECO:0000313" key="7">
    <source>
        <dbReference type="EMBL" id="TYJ42453.1"/>
    </source>
</evidence>
<reference evidence="7 8" key="1">
    <citation type="submission" date="2019-07" db="EMBL/GenBank/DDBJ databases">
        <title>WGS assembly of Gossypium mustelinum.</title>
        <authorList>
            <person name="Chen Z.J."/>
            <person name="Sreedasyam A."/>
            <person name="Ando A."/>
            <person name="Song Q."/>
            <person name="De L."/>
            <person name="Hulse-Kemp A."/>
            <person name="Ding M."/>
            <person name="Ye W."/>
            <person name="Kirkbride R."/>
            <person name="Jenkins J."/>
            <person name="Plott C."/>
            <person name="Lovell J."/>
            <person name="Lin Y.-M."/>
            <person name="Vaughn R."/>
            <person name="Liu B."/>
            <person name="Li W."/>
            <person name="Simpson S."/>
            <person name="Scheffler B."/>
            <person name="Saski C."/>
            <person name="Grover C."/>
            <person name="Hu G."/>
            <person name="Conover J."/>
            <person name="Carlson J."/>
            <person name="Shu S."/>
            <person name="Boston L."/>
            <person name="Williams M."/>
            <person name="Peterson D."/>
            <person name="Mcgee K."/>
            <person name="Jones D."/>
            <person name="Wendel J."/>
            <person name="Stelly D."/>
            <person name="Grimwood J."/>
            <person name="Schmutz J."/>
        </authorList>
    </citation>
    <scope>NUCLEOTIDE SEQUENCE [LARGE SCALE GENOMIC DNA]</scope>
    <source>
        <strain evidence="7">1408120.09</strain>
    </source>
</reference>
<dbReference type="Pfam" id="PF13771">
    <property type="entry name" value="zf-HC5HC2H"/>
    <property type="match status" value="1"/>
</dbReference>
<organism evidence="7 8">
    <name type="scientific">Gossypium mustelinum</name>
    <name type="common">Cotton</name>
    <name type="synonym">Gossypium caicoense</name>
    <dbReference type="NCBI Taxonomy" id="34275"/>
    <lineage>
        <taxon>Eukaryota</taxon>
        <taxon>Viridiplantae</taxon>
        <taxon>Streptophyta</taxon>
        <taxon>Embryophyta</taxon>
        <taxon>Tracheophyta</taxon>
        <taxon>Spermatophyta</taxon>
        <taxon>Magnoliopsida</taxon>
        <taxon>eudicotyledons</taxon>
        <taxon>Gunneridae</taxon>
        <taxon>Pentapetalae</taxon>
        <taxon>rosids</taxon>
        <taxon>malvids</taxon>
        <taxon>Malvales</taxon>
        <taxon>Malvaceae</taxon>
        <taxon>Malvoideae</taxon>
        <taxon>Gossypium</taxon>
    </lineage>
</organism>
<name>A0A5D2ZWY9_GOSMU</name>
<dbReference type="PANTHER" id="PTHR13763">
    <property type="entry name" value="BREAST CANCER TYPE 1 SUSCEPTIBILITY PROTEIN BRCA1"/>
    <property type="match status" value="1"/>
</dbReference>
<sequence length="196" mass="22330">MKGLKRSKVVVKRGSSRRSGRDSAEKKELVAPSSDRPTRERKVVERTRLEIQVDAACVDLKSRSPYFYEFGYKIAPLAPQVYFFGDNVMNLKPELVMGAKLKCSRCGLKGAALGCYVKSCHRSYHFLCAKEIPKCRWDYEDFLCFVLPILQSSFQVRSLERPILQPSSQMRSLETGYLLMIKCQLKVSSGQVCKND</sequence>
<dbReference type="SUPFAM" id="SSF158573">
    <property type="entry name" value="GINS helical bundle-like"/>
    <property type="match status" value="1"/>
</dbReference>
<feature type="compositionally biased region" description="Basic and acidic residues" evidence="6">
    <location>
        <begin position="19"/>
        <end position="29"/>
    </location>
</feature>
<dbReference type="InterPro" id="IPR036224">
    <property type="entry name" value="GINS_bundle-like_dom_sf"/>
</dbReference>
<gene>
    <name evidence="7" type="ORF">E1A91_A03G090800v1</name>
</gene>
<dbReference type="GO" id="GO:0045944">
    <property type="term" value="P:positive regulation of transcription by RNA polymerase II"/>
    <property type="evidence" value="ECO:0007669"/>
    <property type="project" value="TreeGrafter"/>
</dbReference>
<keyword evidence="3" id="KW-0227">DNA damage</keyword>
<keyword evidence="8" id="KW-1185">Reference proteome</keyword>
<dbReference type="InterPro" id="IPR031099">
    <property type="entry name" value="BRCA1-associated"/>
</dbReference>
<keyword evidence="4" id="KW-0234">DNA repair</keyword>
<dbReference type="InterPro" id="IPR013083">
    <property type="entry name" value="Znf_RING/FYVE/PHD"/>
</dbReference>
<evidence type="ECO:0000256" key="3">
    <source>
        <dbReference type="ARBA" id="ARBA00022763"/>
    </source>
</evidence>
<dbReference type="Proteomes" id="UP000323597">
    <property type="component" value="Chromosome A03"/>
</dbReference>
<dbReference type="PANTHER" id="PTHR13763:SF9">
    <property type="entry name" value="BRCA1-ASSOCIATED RING DOMAIN PROTEIN 1"/>
    <property type="match status" value="1"/>
</dbReference>
<dbReference type="AlphaFoldDB" id="A0A5D2ZWY9"/>
<dbReference type="GO" id="GO:0004842">
    <property type="term" value="F:ubiquitin-protein transferase activity"/>
    <property type="evidence" value="ECO:0007669"/>
    <property type="project" value="TreeGrafter"/>
</dbReference>
<accession>A0A5D2ZWY9</accession>
<evidence type="ECO:0000313" key="8">
    <source>
        <dbReference type="Proteomes" id="UP000323597"/>
    </source>
</evidence>
<evidence type="ECO:0008006" key="9">
    <source>
        <dbReference type="Google" id="ProtNLM"/>
    </source>
</evidence>
<keyword evidence="5" id="KW-0539">Nucleus</keyword>
<evidence type="ECO:0000256" key="6">
    <source>
        <dbReference type="SAM" id="MobiDB-lite"/>
    </source>
</evidence>
<evidence type="ECO:0000256" key="4">
    <source>
        <dbReference type="ARBA" id="ARBA00023204"/>
    </source>
</evidence>
<evidence type="ECO:0000256" key="2">
    <source>
        <dbReference type="ARBA" id="ARBA00022737"/>
    </source>
</evidence>
<proteinExistence type="predicted"/>
<dbReference type="GO" id="GO:0005634">
    <property type="term" value="C:nucleus"/>
    <property type="evidence" value="ECO:0007669"/>
    <property type="project" value="UniProtKB-SubCell"/>
</dbReference>
<dbReference type="EMBL" id="CM017638">
    <property type="protein sequence ID" value="TYJ42453.1"/>
    <property type="molecule type" value="Genomic_DNA"/>
</dbReference>
<keyword evidence="2" id="KW-0677">Repeat</keyword>
<feature type="region of interest" description="Disordered" evidence="6">
    <location>
        <begin position="1"/>
        <end position="41"/>
    </location>
</feature>
<dbReference type="Gene3D" id="3.30.40.10">
    <property type="entry name" value="Zinc/RING finger domain, C3HC4 (zinc finger)"/>
    <property type="match status" value="1"/>
</dbReference>
<evidence type="ECO:0000256" key="5">
    <source>
        <dbReference type="ARBA" id="ARBA00023242"/>
    </source>
</evidence>
<feature type="compositionally biased region" description="Basic residues" evidence="6">
    <location>
        <begin position="1"/>
        <end position="18"/>
    </location>
</feature>
<dbReference type="GO" id="GO:0000724">
    <property type="term" value="P:double-strand break repair via homologous recombination"/>
    <property type="evidence" value="ECO:0007669"/>
    <property type="project" value="TreeGrafter"/>
</dbReference>
<protein>
    <recommendedName>
        <fullName evidence="9">PHD-type domain-containing protein</fullName>
    </recommendedName>
</protein>
<evidence type="ECO:0000256" key="1">
    <source>
        <dbReference type="ARBA" id="ARBA00004123"/>
    </source>
</evidence>